<evidence type="ECO:0000313" key="2">
    <source>
        <dbReference type="EMBL" id="KAG7526364.1"/>
    </source>
</evidence>
<proteinExistence type="predicted"/>
<protein>
    <submittedName>
        <fullName evidence="2">Uncharacterized protein</fullName>
    </submittedName>
</protein>
<feature type="coiled-coil region" evidence="1">
    <location>
        <begin position="16"/>
        <end position="75"/>
    </location>
</feature>
<dbReference type="AlphaFoldDB" id="A0AAV6TAB5"/>
<comment type="caution">
    <text evidence="2">The sequence shown here is derived from an EMBL/GenBank/DDBJ whole genome shotgun (WGS) entry which is preliminary data.</text>
</comment>
<keyword evidence="3" id="KW-1185">Reference proteome</keyword>
<keyword evidence="1" id="KW-0175">Coiled coil</keyword>
<name>A0AAV6TAB5_SOLSE</name>
<evidence type="ECO:0000313" key="3">
    <source>
        <dbReference type="Proteomes" id="UP000693946"/>
    </source>
</evidence>
<dbReference type="EMBL" id="JAGKHQ010000001">
    <property type="protein sequence ID" value="KAG7526364.1"/>
    <property type="molecule type" value="Genomic_DNA"/>
</dbReference>
<sequence>MKDDFVSRFEGILGAIQEVRGDLKAMAGRRSEAEDNNEEGVATLKSYTTTLKAAMEELALKVDDLENRARRSNLRLVGLPESTEGLDVCAFLEKWIPKTLCGYNFPGPLLIERAH</sequence>
<dbReference type="Proteomes" id="UP000693946">
    <property type="component" value="Linkage Group LG1"/>
</dbReference>
<gene>
    <name evidence="2" type="ORF">JOB18_039435</name>
</gene>
<evidence type="ECO:0000256" key="1">
    <source>
        <dbReference type="SAM" id="Coils"/>
    </source>
</evidence>
<organism evidence="2 3">
    <name type="scientific">Solea senegalensis</name>
    <name type="common">Senegalese sole</name>
    <dbReference type="NCBI Taxonomy" id="28829"/>
    <lineage>
        <taxon>Eukaryota</taxon>
        <taxon>Metazoa</taxon>
        <taxon>Chordata</taxon>
        <taxon>Craniata</taxon>
        <taxon>Vertebrata</taxon>
        <taxon>Euteleostomi</taxon>
        <taxon>Actinopterygii</taxon>
        <taxon>Neopterygii</taxon>
        <taxon>Teleostei</taxon>
        <taxon>Neoteleostei</taxon>
        <taxon>Acanthomorphata</taxon>
        <taxon>Carangaria</taxon>
        <taxon>Pleuronectiformes</taxon>
        <taxon>Pleuronectoidei</taxon>
        <taxon>Soleidae</taxon>
        <taxon>Solea</taxon>
    </lineage>
</organism>
<reference evidence="2 3" key="1">
    <citation type="journal article" date="2021" name="Sci. Rep.">
        <title>Chromosome anchoring in Senegalese sole (Solea senegalensis) reveals sex-associated markers and genome rearrangements in flatfish.</title>
        <authorList>
            <person name="Guerrero-Cozar I."/>
            <person name="Gomez-Garrido J."/>
            <person name="Berbel C."/>
            <person name="Martinez-Blanch J.F."/>
            <person name="Alioto T."/>
            <person name="Claros M.G."/>
            <person name="Gagnaire P.A."/>
            <person name="Manchado M."/>
        </authorList>
    </citation>
    <scope>NUCLEOTIDE SEQUENCE [LARGE SCALE GENOMIC DNA]</scope>
    <source>
        <strain evidence="2">Sse05_10M</strain>
    </source>
</reference>
<accession>A0AAV6TAB5</accession>